<feature type="compositionally biased region" description="Polar residues" evidence="1">
    <location>
        <begin position="200"/>
        <end position="215"/>
    </location>
</feature>
<feature type="compositionally biased region" description="Basic and acidic residues" evidence="1">
    <location>
        <begin position="340"/>
        <end position="353"/>
    </location>
</feature>
<feature type="region of interest" description="Disordered" evidence="1">
    <location>
        <begin position="155"/>
        <end position="317"/>
    </location>
</feature>
<feature type="region of interest" description="Disordered" evidence="1">
    <location>
        <begin position="334"/>
        <end position="353"/>
    </location>
</feature>
<feature type="region of interest" description="Disordered" evidence="1">
    <location>
        <begin position="450"/>
        <end position="486"/>
    </location>
</feature>
<feature type="compositionally biased region" description="Basic and acidic residues" evidence="1">
    <location>
        <begin position="53"/>
        <end position="71"/>
    </location>
</feature>
<accession>A0A0K0EU33</accession>
<feature type="compositionally biased region" description="Polar residues" evidence="1">
    <location>
        <begin position="247"/>
        <end position="258"/>
    </location>
</feature>
<feature type="compositionally biased region" description="Polar residues" evidence="1">
    <location>
        <begin position="162"/>
        <end position="172"/>
    </location>
</feature>
<feature type="compositionally biased region" description="Polar residues" evidence="1">
    <location>
        <begin position="369"/>
        <end position="383"/>
    </location>
</feature>
<feature type="compositionally biased region" description="Polar residues" evidence="1">
    <location>
        <begin position="43"/>
        <end position="52"/>
    </location>
</feature>
<evidence type="ECO:0000313" key="2">
    <source>
        <dbReference type="Proteomes" id="UP000035680"/>
    </source>
</evidence>
<feature type="region of interest" description="Disordered" evidence="1">
    <location>
        <begin position="1"/>
        <end position="21"/>
    </location>
</feature>
<reference evidence="2" key="1">
    <citation type="submission" date="2014-07" db="EMBL/GenBank/DDBJ databases">
        <authorList>
            <person name="Martin A.A"/>
            <person name="De Silva N."/>
        </authorList>
    </citation>
    <scope>NUCLEOTIDE SEQUENCE</scope>
</reference>
<organism evidence="2 3">
    <name type="scientific">Strongyloides venezuelensis</name>
    <name type="common">Threadworm</name>
    <dbReference type="NCBI Taxonomy" id="75913"/>
    <lineage>
        <taxon>Eukaryota</taxon>
        <taxon>Metazoa</taxon>
        <taxon>Ecdysozoa</taxon>
        <taxon>Nematoda</taxon>
        <taxon>Chromadorea</taxon>
        <taxon>Rhabditida</taxon>
        <taxon>Tylenchina</taxon>
        <taxon>Panagrolaimomorpha</taxon>
        <taxon>Strongyloidoidea</taxon>
        <taxon>Strongyloididae</taxon>
        <taxon>Strongyloides</taxon>
    </lineage>
</organism>
<feature type="region of interest" description="Disordered" evidence="1">
    <location>
        <begin position="43"/>
        <end position="71"/>
    </location>
</feature>
<dbReference type="AlphaFoldDB" id="A0A0K0EU33"/>
<evidence type="ECO:0000256" key="1">
    <source>
        <dbReference type="SAM" id="MobiDB-lite"/>
    </source>
</evidence>
<dbReference type="WBParaSite" id="SVE_0002600.1">
    <property type="protein sequence ID" value="SVE_0002600.1"/>
    <property type="gene ID" value="SVE_0002600"/>
</dbReference>
<name>A0A0K0EU33_STRVS</name>
<feature type="compositionally biased region" description="Acidic residues" evidence="1">
    <location>
        <begin position="469"/>
        <end position="484"/>
    </location>
</feature>
<keyword evidence="2" id="KW-1185">Reference proteome</keyword>
<protein>
    <submittedName>
        <fullName evidence="3">Non-specific serine/threonine protein kinase</fullName>
    </submittedName>
</protein>
<proteinExistence type="predicted"/>
<evidence type="ECO:0000313" key="3">
    <source>
        <dbReference type="WBParaSite" id="SVE_0002600.1"/>
    </source>
</evidence>
<feature type="compositionally biased region" description="Basic and acidic residues" evidence="1">
    <location>
        <begin position="219"/>
        <end position="237"/>
    </location>
</feature>
<dbReference type="Proteomes" id="UP000035680">
    <property type="component" value="Unassembled WGS sequence"/>
</dbReference>
<sequence length="621" mass="71930">MKSGKRSSRSPNKELSGDIGIKKSKIRKSEEFYGKFEEDNYLQNQQYDNCSDSIEKSSNEEDVNHDYYSDNSVDREHNKFLEESFISDELLNTEIILEVDNRELYDGNESELESDDVPRNSYLNDQEVVGIVEEKYSDEEMVLETTRKEYYKGNKVLDESGDSQNISRLIEQNNDKEENSGDWMVVELNETESNKEIEINTESVDSQNSSGSVDQNIGEEEHSDEKMTLESTNKDLYDADESDFDSDNSPINLLSTDQNSDENENSDQEMIWEPTMKNSHGGKENIIESDYSPRSLPSIDQSSDEEENSDHRTFMEPTRKKLYRENENIMEFDYFPRSPDSIDKNIDDKENSDHGMILELTTKEPYRGNENNIESDCSQSNPNWIDKSIVKEEHSVEQIMSDHAKKEGYEEYEMKFVSESDDSLNVSHMTHRKASNTKNDVNDEIERKLDDRFPEHSHSSQSIIKNEESNEVNDEKCEDEEEEENKTIYPKTSPYGLYIYDVKHDDMKAYTSTDGTVTITLSNSTGTNIMTEIIEKMPSDPMEDWDSTQQRMMNAHYLMNTFDGRKTRPDKDVLNAVLMYGSYFTGYSIESNVIDKIVTINLFGCENQDLNVRTFSRTIKK</sequence>
<reference evidence="3" key="2">
    <citation type="submission" date="2015-08" db="UniProtKB">
        <authorList>
            <consortium name="WormBaseParasite"/>
        </authorList>
    </citation>
    <scope>IDENTIFICATION</scope>
</reference>
<feature type="region of interest" description="Disordered" evidence="1">
    <location>
        <begin position="363"/>
        <end position="383"/>
    </location>
</feature>